<keyword evidence="2" id="KW-0472">Membrane</keyword>
<feature type="region of interest" description="Disordered" evidence="1">
    <location>
        <begin position="1"/>
        <end position="39"/>
    </location>
</feature>
<dbReference type="SMART" id="SM00387">
    <property type="entry name" value="HATPase_c"/>
    <property type="match status" value="1"/>
</dbReference>
<dbReference type="InterPro" id="IPR025698">
    <property type="entry name" value="2TM_dom"/>
</dbReference>
<sequence>MGAARRTRSRSGPRLADRRSCHWRRNSVDPAHGTAPGLSTVISSQLHEPDSSPPVQPSPTQLWRTVADQRAYDDAKRRVRALRGFYRHAILYVAINAILLVINLATAPHRHWFAGPLIAWGFGLTVHGLMVWTRIGLLGRQWEERKIAELLARDRVRVLSTEKQLVEAQMRLLQAQIEPHFLFNTLANVVSLIESSPNRATLMLEHFIAYLRASLTASRSAQGTVAQEAALLNDYLEVIKIRMGDRLHYTIDIDPALANAPLAPMLLQPVVENAIKHGLEPKIEGGRLTVRLQRNSARMLACVEDNGLGFKPSDGSGVGLSNLRERLAVLYDGDAQVRIEERSPGTAVLIDLPLFHASTLPRDLNGDAP</sequence>
<evidence type="ECO:0000313" key="4">
    <source>
        <dbReference type="EMBL" id="MDF3831547.1"/>
    </source>
</evidence>
<evidence type="ECO:0000256" key="1">
    <source>
        <dbReference type="SAM" id="MobiDB-lite"/>
    </source>
</evidence>
<dbReference type="Pfam" id="PF06580">
    <property type="entry name" value="His_kinase"/>
    <property type="match status" value="1"/>
</dbReference>
<accession>A0ABT6AG18</accession>
<dbReference type="InterPro" id="IPR003594">
    <property type="entry name" value="HATPase_dom"/>
</dbReference>
<dbReference type="RefSeq" id="WP_276263396.1">
    <property type="nucleotide sequence ID" value="NZ_JARJLM010000014.1"/>
</dbReference>
<keyword evidence="5" id="KW-1185">Reference proteome</keyword>
<keyword evidence="2" id="KW-1133">Transmembrane helix</keyword>
<comment type="caution">
    <text evidence="4">The sequence shown here is derived from an EMBL/GenBank/DDBJ whole genome shotgun (WGS) entry which is preliminary data.</text>
</comment>
<feature type="domain" description="Histidine kinase/HSP90-like ATPase" evidence="3">
    <location>
        <begin position="262"/>
        <end position="356"/>
    </location>
</feature>
<keyword evidence="2" id="KW-0812">Transmembrane</keyword>
<dbReference type="PANTHER" id="PTHR34220:SF9">
    <property type="entry name" value="SIGNAL TRANSDUCTION HISTIDINE KINASE INTERNAL REGION DOMAIN-CONTAINING PROTEIN"/>
    <property type="match status" value="1"/>
</dbReference>
<reference evidence="4 5" key="1">
    <citation type="submission" date="2023-03" db="EMBL/GenBank/DDBJ databases">
        <title>Draft assemblies of triclosan tolerant bacteria isolated from returned activated sludge.</title>
        <authorList>
            <person name="Van Hamelsveld S."/>
        </authorList>
    </citation>
    <scope>NUCLEOTIDE SEQUENCE [LARGE SCALE GENOMIC DNA]</scope>
    <source>
        <strain evidence="4 5">GW210010_S58</strain>
    </source>
</reference>
<feature type="transmembrane region" description="Helical" evidence="2">
    <location>
        <begin position="117"/>
        <end position="137"/>
    </location>
</feature>
<dbReference type="SUPFAM" id="SSF55874">
    <property type="entry name" value="ATPase domain of HSP90 chaperone/DNA topoisomerase II/histidine kinase"/>
    <property type="match status" value="1"/>
</dbReference>
<dbReference type="Proteomes" id="UP001216674">
    <property type="component" value="Unassembled WGS sequence"/>
</dbReference>
<protein>
    <submittedName>
        <fullName evidence="4">2TM domain-containing protein</fullName>
    </submittedName>
</protein>
<dbReference type="InterPro" id="IPR036890">
    <property type="entry name" value="HATPase_C_sf"/>
</dbReference>
<dbReference type="Pfam" id="PF13239">
    <property type="entry name" value="2TM"/>
    <property type="match status" value="1"/>
</dbReference>
<dbReference type="InterPro" id="IPR010559">
    <property type="entry name" value="Sig_transdc_His_kin_internal"/>
</dbReference>
<dbReference type="EMBL" id="JARJLM010000014">
    <property type="protein sequence ID" value="MDF3831547.1"/>
    <property type="molecule type" value="Genomic_DNA"/>
</dbReference>
<dbReference type="PANTHER" id="PTHR34220">
    <property type="entry name" value="SENSOR HISTIDINE KINASE YPDA"/>
    <property type="match status" value="1"/>
</dbReference>
<evidence type="ECO:0000313" key="5">
    <source>
        <dbReference type="Proteomes" id="UP001216674"/>
    </source>
</evidence>
<gene>
    <name evidence="4" type="ORF">P3W85_01015</name>
</gene>
<dbReference type="Pfam" id="PF02518">
    <property type="entry name" value="HATPase_c"/>
    <property type="match status" value="1"/>
</dbReference>
<feature type="compositionally biased region" description="Basic residues" evidence="1">
    <location>
        <begin position="1"/>
        <end position="11"/>
    </location>
</feature>
<proteinExistence type="predicted"/>
<organism evidence="4 5">
    <name type="scientific">Cupriavidus basilensis</name>
    <dbReference type="NCBI Taxonomy" id="68895"/>
    <lineage>
        <taxon>Bacteria</taxon>
        <taxon>Pseudomonadati</taxon>
        <taxon>Pseudomonadota</taxon>
        <taxon>Betaproteobacteria</taxon>
        <taxon>Burkholderiales</taxon>
        <taxon>Burkholderiaceae</taxon>
        <taxon>Cupriavidus</taxon>
    </lineage>
</organism>
<feature type="transmembrane region" description="Helical" evidence="2">
    <location>
        <begin position="85"/>
        <end position="105"/>
    </location>
</feature>
<dbReference type="Gene3D" id="3.30.565.10">
    <property type="entry name" value="Histidine kinase-like ATPase, C-terminal domain"/>
    <property type="match status" value="1"/>
</dbReference>
<name>A0ABT6AG18_9BURK</name>
<evidence type="ECO:0000259" key="3">
    <source>
        <dbReference type="SMART" id="SM00387"/>
    </source>
</evidence>
<evidence type="ECO:0000256" key="2">
    <source>
        <dbReference type="SAM" id="Phobius"/>
    </source>
</evidence>
<dbReference type="InterPro" id="IPR050640">
    <property type="entry name" value="Bact_2-comp_sensor_kinase"/>
</dbReference>